<dbReference type="Pfam" id="PF01035">
    <property type="entry name" value="DNA_binding_1"/>
    <property type="match status" value="1"/>
</dbReference>
<dbReference type="PANTHER" id="PTHR10815:SF13">
    <property type="entry name" value="METHYLATED-DNA--PROTEIN-CYSTEINE METHYLTRANSFERASE"/>
    <property type="match status" value="1"/>
</dbReference>
<dbReference type="PANTHER" id="PTHR10815">
    <property type="entry name" value="METHYLATED-DNA--PROTEIN-CYSTEINE METHYLTRANSFERASE"/>
    <property type="match status" value="1"/>
</dbReference>
<comment type="caution">
    <text evidence="4">The sequence shown here is derived from an EMBL/GenBank/DDBJ whole genome shotgun (WGS) entry which is preliminary data.</text>
</comment>
<dbReference type="InterPro" id="IPR014048">
    <property type="entry name" value="MethylDNA_cys_MeTrfase_DNA-bd"/>
</dbReference>
<keyword evidence="4" id="KW-0489">Methyltransferase</keyword>
<accession>A0A7C3HB57</accession>
<dbReference type="GO" id="GO:0032259">
    <property type="term" value="P:methylation"/>
    <property type="evidence" value="ECO:0007669"/>
    <property type="project" value="UniProtKB-KW"/>
</dbReference>
<dbReference type="SUPFAM" id="SSF53155">
    <property type="entry name" value="Methylated DNA-protein cysteine methyltransferase domain"/>
    <property type="match status" value="1"/>
</dbReference>
<dbReference type="GO" id="GO:0006281">
    <property type="term" value="P:DNA repair"/>
    <property type="evidence" value="ECO:0007669"/>
    <property type="project" value="InterPro"/>
</dbReference>
<protein>
    <submittedName>
        <fullName evidence="4">Methylated-DNA--[protein]-cysteine S-methyltransferase</fullName>
    </submittedName>
</protein>
<dbReference type="EMBL" id="DSWI01000008">
    <property type="protein sequence ID" value="HFG19316.1"/>
    <property type="molecule type" value="Genomic_DNA"/>
</dbReference>
<dbReference type="Pfam" id="PF02870">
    <property type="entry name" value="Methyltransf_1N"/>
    <property type="match status" value="1"/>
</dbReference>
<sequence length="154" mass="16768">MYSLLIPTPIGPLYAKAGAQGLLSVELLVLGEGFPERPNALLNDLARRVEAYFTGKGEAFLEVPLDYGGLEARRIALYEEVRRIPLGQTRSYAQMGRLCGLTPRAAGAGMRACPFFLVVPAQRVIHADGRLGGFAGREGVKEWLLRWEGALLSP</sequence>
<dbReference type="InterPro" id="IPR036388">
    <property type="entry name" value="WH-like_DNA-bd_sf"/>
</dbReference>
<organism evidence="4">
    <name type="scientific">Meiothermus ruber</name>
    <dbReference type="NCBI Taxonomy" id="277"/>
    <lineage>
        <taxon>Bacteria</taxon>
        <taxon>Thermotogati</taxon>
        <taxon>Deinococcota</taxon>
        <taxon>Deinococci</taxon>
        <taxon>Thermales</taxon>
        <taxon>Thermaceae</taxon>
        <taxon>Meiothermus</taxon>
    </lineage>
</organism>
<feature type="domain" description="Methylguanine DNA methyltransferase ribonuclease-like" evidence="3">
    <location>
        <begin position="1"/>
        <end position="67"/>
    </location>
</feature>
<evidence type="ECO:0000313" key="4">
    <source>
        <dbReference type="EMBL" id="HFG19316.1"/>
    </source>
</evidence>
<name>A0A7C3HB57_MEIRU</name>
<evidence type="ECO:0000259" key="2">
    <source>
        <dbReference type="Pfam" id="PF01035"/>
    </source>
</evidence>
<gene>
    <name evidence="4" type="ORF">ENS82_01155</name>
</gene>
<dbReference type="GO" id="GO:0003908">
    <property type="term" value="F:methylated-DNA-[protein]-cysteine S-methyltransferase activity"/>
    <property type="evidence" value="ECO:0007669"/>
    <property type="project" value="InterPro"/>
</dbReference>
<dbReference type="NCBIfam" id="TIGR00589">
    <property type="entry name" value="ogt"/>
    <property type="match status" value="1"/>
</dbReference>
<dbReference type="Gene3D" id="1.10.10.10">
    <property type="entry name" value="Winged helix-like DNA-binding domain superfamily/Winged helix DNA-binding domain"/>
    <property type="match status" value="1"/>
</dbReference>
<evidence type="ECO:0000256" key="1">
    <source>
        <dbReference type="ARBA" id="ARBA00022763"/>
    </source>
</evidence>
<dbReference type="InterPro" id="IPR036631">
    <property type="entry name" value="MGMT_N_sf"/>
</dbReference>
<dbReference type="InterPro" id="IPR008332">
    <property type="entry name" value="MethylG_MeTrfase_N"/>
</dbReference>
<dbReference type="InterPro" id="IPR036217">
    <property type="entry name" value="MethylDNA_cys_MeTrfase_DNAb"/>
</dbReference>
<keyword evidence="1" id="KW-0227">DNA damage</keyword>
<feature type="domain" description="Methylated-DNA-[protein]-cysteine S-methyltransferase DNA binding" evidence="2">
    <location>
        <begin position="76"/>
        <end position="150"/>
    </location>
</feature>
<dbReference type="SUPFAM" id="SSF46767">
    <property type="entry name" value="Methylated DNA-protein cysteine methyltransferase, C-terminal domain"/>
    <property type="match status" value="1"/>
</dbReference>
<keyword evidence="4" id="KW-0808">Transferase</keyword>
<reference evidence="4" key="1">
    <citation type="journal article" date="2020" name="mSystems">
        <title>Genome- and Community-Level Interaction Insights into Carbon Utilization and Element Cycling Functions of Hydrothermarchaeota in Hydrothermal Sediment.</title>
        <authorList>
            <person name="Zhou Z."/>
            <person name="Liu Y."/>
            <person name="Xu W."/>
            <person name="Pan J."/>
            <person name="Luo Z.H."/>
            <person name="Li M."/>
        </authorList>
    </citation>
    <scope>NUCLEOTIDE SEQUENCE [LARGE SCALE GENOMIC DNA]</scope>
    <source>
        <strain evidence="4">SpSt-524</strain>
    </source>
</reference>
<dbReference type="CDD" id="cd06445">
    <property type="entry name" value="ATase"/>
    <property type="match status" value="1"/>
</dbReference>
<evidence type="ECO:0000259" key="3">
    <source>
        <dbReference type="Pfam" id="PF02870"/>
    </source>
</evidence>
<dbReference type="AlphaFoldDB" id="A0A7C3HB57"/>
<proteinExistence type="predicted"/>